<keyword evidence="2" id="KW-0472">Membrane</keyword>
<dbReference type="GO" id="GO:0006281">
    <property type="term" value="P:DNA repair"/>
    <property type="evidence" value="ECO:0007669"/>
    <property type="project" value="UniProtKB-ARBA"/>
</dbReference>
<dbReference type="Proteomes" id="UP000225706">
    <property type="component" value="Unassembled WGS sequence"/>
</dbReference>
<dbReference type="InterPro" id="IPR007527">
    <property type="entry name" value="Znf_SWIM"/>
</dbReference>
<evidence type="ECO:0000256" key="1">
    <source>
        <dbReference type="PROSITE-ProRule" id="PRU00325"/>
    </source>
</evidence>
<feature type="transmembrane region" description="Helical" evidence="2">
    <location>
        <begin position="176"/>
        <end position="204"/>
    </location>
</feature>
<keyword evidence="1" id="KW-0863">Zinc-finger</keyword>
<evidence type="ECO:0000256" key="2">
    <source>
        <dbReference type="SAM" id="Phobius"/>
    </source>
</evidence>
<accession>A0A2B4SQL0</accession>
<keyword evidence="5" id="KW-1185">Reference proteome</keyword>
<feature type="domain" description="SWIM-type" evidence="3">
    <location>
        <begin position="176"/>
        <end position="205"/>
    </location>
</feature>
<protein>
    <recommendedName>
        <fullName evidence="3">SWIM-type domain-containing protein</fullName>
    </recommendedName>
</protein>
<dbReference type="InterPro" id="IPR011604">
    <property type="entry name" value="PDDEXK-like_dom_sf"/>
</dbReference>
<dbReference type="OrthoDB" id="5984486at2759"/>
<dbReference type="InterPro" id="IPR011335">
    <property type="entry name" value="Restrct_endonuc-II-like"/>
</dbReference>
<dbReference type="PANTHER" id="PTHR47526">
    <property type="entry name" value="ATP-DEPENDENT DNA HELICASE"/>
    <property type="match status" value="1"/>
</dbReference>
<keyword evidence="1" id="KW-0862">Zinc</keyword>
<comment type="caution">
    <text evidence="4">The sequence shown here is derived from an EMBL/GenBank/DDBJ whole genome shotgun (WGS) entry which is preliminary data.</text>
</comment>
<dbReference type="Gene3D" id="3.90.320.10">
    <property type="match status" value="1"/>
</dbReference>
<evidence type="ECO:0000259" key="3">
    <source>
        <dbReference type="PROSITE" id="PS50966"/>
    </source>
</evidence>
<reference evidence="5" key="1">
    <citation type="journal article" date="2017" name="bioRxiv">
        <title>Comparative analysis of the genomes of Stylophora pistillata and Acropora digitifera provides evidence for extensive differences between species of corals.</title>
        <authorList>
            <person name="Voolstra C.R."/>
            <person name="Li Y."/>
            <person name="Liew Y.J."/>
            <person name="Baumgarten S."/>
            <person name="Zoccola D."/>
            <person name="Flot J.-F."/>
            <person name="Tambutte S."/>
            <person name="Allemand D."/>
            <person name="Aranda M."/>
        </authorList>
    </citation>
    <scope>NUCLEOTIDE SEQUENCE [LARGE SCALE GENOMIC DNA]</scope>
</reference>
<sequence>MDRPVEKMHVNELRQFLRDHNAILKGLTVKAQLVARAKEILQRKEIPVNKNNAQAQACAPTKKTSNFSGKMKKNKFCPSEKEMKKCLDGLPPFTYNSVVKYVRTSGKSMKQSPDYMVMKPFERGVNFFIEGYLHDVVAHHHVESQTFYLIALCYRSLRKSEPPHKLQLTISTKQPYFVVLGSSCTCVAGSLGFCNHAIWLMYLVSHFFRTKIKVIPDDLASTSLPQQWHKPRGKTRSPEPLMDMIFKKPKLDQDNAQVGNWNSRPSGISCSLYPALKVIPSSKEIENFKSNLQEIHGKLGLSIYMTVDGKVIDETEDSPYGILEIKCPYKHRNVTPQTGCSGDRQFHLEMLDDFPVLKETHKYYKQVQGQMGISGAKWCDFITYTFKGMVIERI</sequence>
<name>A0A2B4SQL0_STYPI</name>
<keyword evidence="1" id="KW-0479">Metal-binding</keyword>
<evidence type="ECO:0000313" key="5">
    <source>
        <dbReference type="Proteomes" id="UP000225706"/>
    </source>
</evidence>
<gene>
    <name evidence="4" type="ORF">AWC38_SpisGene3816</name>
</gene>
<dbReference type="SUPFAM" id="SSF52980">
    <property type="entry name" value="Restriction endonuclease-like"/>
    <property type="match status" value="1"/>
</dbReference>
<dbReference type="PANTHER" id="PTHR47526:SF3">
    <property type="entry name" value="PHD-TYPE DOMAIN-CONTAINING PROTEIN"/>
    <property type="match status" value="1"/>
</dbReference>
<dbReference type="GO" id="GO:0008270">
    <property type="term" value="F:zinc ion binding"/>
    <property type="evidence" value="ECO:0007669"/>
    <property type="project" value="UniProtKB-KW"/>
</dbReference>
<dbReference type="AlphaFoldDB" id="A0A2B4SQL0"/>
<dbReference type="PROSITE" id="PS50966">
    <property type="entry name" value="ZF_SWIM"/>
    <property type="match status" value="1"/>
</dbReference>
<proteinExistence type="predicted"/>
<dbReference type="EMBL" id="LSMT01000036">
    <property type="protein sequence ID" value="PFX31353.1"/>
    <property type="molecule type" value="Genomic_DNA"/>
</dbReference>
<keyword evidence="2" id="KW-0812">Transmembrane</keyword>
<organism evidence="4 5">
    <name type="scientific">Stylophora pistillata</name>
    <name type="common">Smooth cauliflower coral</name>
    <dbReference type="NCBI Taxonomy" id="50429"/>
    <lineage>
        <taxon>Eukaryota</taxon>
        <taxon>Metazoa</taxon>
        <taxon>Cnidaria</taxon>
        <taxon>Anthozoa</taxon>
        <taxon>Hexacorallia</taxon>
        <taxon>Scleractinia</taxon>
        <taxon>Astrocoeniina</taxon>
        <taxon>Pocilloporidae</taxon>
        <taxon>Stylophora</taxon>
    </lineage>
</organism>
<evidence type="ECO:0000313" key="4">
    <source>
        <dbReference type="EMBL" id="PFX31353.1"/>
    </source>
</evidence>
<keyword evidence="2" id="KW-1133">Transmembrane helix</keyword>